<reference evidence="1 2" key="1">
    <citation type="journal article" date="2020" name="IScience">
        <title>Genome Sequencing of the Endangered Kingdonia uniflora (Circaeasteraceae, Ranunculales) Reveals Potential Mechanisms of Evolutionary Specialization.</title>
        <authorList>
            <person name="Sun Y."/>
            <person name="Deng T."/>
            <person name="Zhang A."/>
            <person name="Moore M.J."/>
            <person name="Landis J.B."/>
            <person name="Lin N."/>
            <person name="Zhang H."/>
            <person name="Zhang X."/>
            <person name="Huang J."/>
            <person name="Zhang X."/>
            <person name="Sun H."/>
            <person name="Wang H."/>
        </authorList>
    </citation>
    <scope>NUCLEOTIDE SEQUENCE [LARGE SCALE GENOMIC DNA]</scope>
    <source>
        <strain evidence="1">TB1705</strain>
        <tissue evidence="1">Leaf</tissue>
    </source>
</reference>
<proteinExistence type="predicted"/>
<protein>
    <submittedName>
        <fullName evidence="1">Uncharacterized protein</fullName>
    </submittedName>
</protein>
<evidence type="ECO:0000313" key="2">
    <source>
        <dbReference type="Proteomes" id="UP000541444"/>
    </source>
</evidence>
<gene>
    <name evidence="1" type="ORF">GIB67_022191</name>
</gene>
<dbReference type="EMBL" id="JACGCM010001209">
    <property type="protein sequence ID" value="KAF6159036.1"/>
    <property type="molecule type" value="Genomic_DNA"/>
</dbReference>
<evidence type="ECO:0000313" key="1">
    <source>
        <dbReference type="EMBL" id="KAF6159036.1"/>
    </source>
</evidence>
<comment type="caution">
    <text evidence="1">The sequence shown here is derived from an EMBL/GenBank/DDBJ whole genome shotgun (WGS) entry which is preliminary data.</text>
</comment>
<sequence length="67" mass="7581">MIAKEASVKFKTKLPSDYETSRTVDIVIQAIGCQMLVKDSSQRLPLHKLLEHPWVVQNADPSGIYRV</sequence>
<name>A0A7J7MVZ1_9MAGN</name>
<dbReference type="OrthoDB" id="1719439at2759"/>
<dbReference type="Proteomes" id="UP000541444">
    <property type="component" value="Unassembled WGS sequence"/>
</dbReference>
<dbReference type="AlphaFoldDB" id="A0A7J7MVZ1"/>
<accession>A0A7J7MVZ1</accession>
<keyword evidence="2" id="KW-1185">Reference proteome</keyword>
<organism evidence="1 2">
    <name type="scientific">Kingdonia uniflora</name>
    <dbReference type="NCBI Taxonomy" id="39325"/>
    <lineage>
        <taxon>Eukaryota</taxon>
        <taxon>Viridiplantae</taxon>
        <taxon>Streptophyta</taxon>
        <taxon>Embryophyta</taxon>
        <taxon>Tracheophyta</taxon>
        <taxon>Spermatophyta</taxon>
        <taxon>Magnoliopsida</taxon>
        <taxon>Ranunculales</taxon>
        <taxon>Circaeasteraceae</taxon>
        <taxon>Kingdonia</taxon>
    </lineage>
</organism>